<dbReference type="RefSeq" id="WP_197318224.1">
    <property type="nucleotide sequence ID" value="NZ_JADZSC010000004.1"/>
</dbReference>
<organism evidence="1 2">
    <name type="scientific">Halobacillus yeomjeoni</name>
    <dbReference type="NCBI Taxonomy" id="311194"/>
    <lineage>
        <taxon>Bacteria</taxon>
        <taxon>Bacillati</taxon>
        <taxon>Bacillota</taxon>
        <taxon>Bacilli</taxon>
        <taxon>Bacillales</taxon>
        <taxon>Bacillaceae</taxon>
        <taxon>Halobacillus</taxon>
    </lineage>
</organism>
<dbReference type="InterPro" id="IPR018680">
    <property type="entry name" value="DUF2164"/>
</dbReference>
<reference evidence="1 2" key="1">
    <citation type="journal article" date="2005" name="Int. J. Syst. Evol. Microbiol.">
        <title>Halobacillus yeomjeoni sp. nov., isolated from a marine solar saltern in Korea.</title>
        <authorList>
            <person name="Yoon J.H."/>
            <person name="Kang S.J."/>
            <person name="Lee C.H."/>
            <person name="Oh H.W."/>
            <person name="Oh T.K."/>
        </authorList>
    </citation>
    <scope>NUCLEOTIDE SEQUENCE [LARGE SCALE GENOMIC DNA]</scope>
    <source>
        <strain evidence="1 2">KCTC 3957</strain>
    </source>
</reference>
<dbReference type="Proteomes" id="UP000614490">
    <property type="component" value="Unassembled WGS sequence"/>
</dbReference>
<name>A0A931MWU7_9BACI</name>
<dbReference type="AlphaFoldDB" id="A0A931MWU7"/>
<gene>
    <name evidence="1" type="ORF">H0267_15355</name>
</gene>
<comment type="caution">
    <text evidence="1">The sequence shown here is derived from an EMBL/GenBank/DDBJ whole genome shotgun (WGS) entry which is preliminary data.</text>
</comment>
<sequence length="84" mass="9804">MKSLTKEEREYVVARVQEFFELERGEQIGELAADSFVHFMVEELGPFLYNKGVKDARGMVEQRIINMDEDLRSLERPAGRPKRS</sequence>
<evidence type="ECO:0000313" key="2">
    <source>
        <dbReference type="Proteomes" id="UP000614490"/>
    </source>
</evidence>
<accession>A0A931MWU7</accession>
<keyword evidence="2" id="KW-1185">Reference proteome</keyword>
<dbReference type="EMBL" id="JADZSC010000004">
    <property type="protein sequence ID" value="MBH0231586.1"/>
    <property type="molecule type" value="Genomic_DNA"/>
</dbReference>
<proteinExistence type="predicted"/>
<evidence type="ECO:0000313" key="1">
    <source>
        <dbReference type="EMBL" id="MBH0231586.1"/>
    </source>
</evidence>
<dbReference type="Pfam" id="PF09932">
    <property type="entry name" value="DUF2164"/>
    <property type="match status" value="1"/>
</dbReference>
<protein>
    <submittedName>
        <fullName evidence="1">DUF2164 domain-containing protein</fullName>
    </submittedName>
</protein>